<dbReference type="InterPro" id="IPR006566">
    <property type="entry name" value="FBD"/>
</dbReference>
<dbReference type="Gene3D" id="3.80.10.10">
    <property type="entry name" value="Ribonuclease Inhibitor"/>
    <property type="match status" value="1"/>
</dbReference>
<evidence type="ECO:0000256" key="1">
    <source>
        <dbReference type="SAM" id="MobiDB-lite"/>
    </source>
</evidence>
<comment type="caution">
    <text evidence="3">The sequence shown here is derived from an EMBL/GenBank/DDBJ whole genome shotgun (WGS) entry which is preliminary data.</text>
</comment>
<dbReference type="SUPFAM" id="SSF81383">
    <property type="entry name" value="F-box domain"/>
    <property type="match status" value="1"/>
</dbReference>
<dbReference type="InterPro" id="IPR001810">
    <property type="entry name" value="F-box_dom"/>
</dbReference>
<dbReference type="Proteomes" id="UP000290289">
    <property type="component" value="Chromosome 1"/>
</dbReference>
<dbReference type="EMBL" id="RDQH01000327">
    <property type="protein sequence ID" value="RXI09078.1"/>
    <property type="molecule type" value="Genomic_DNA"/>
</dbReference>
<dbReference type="InterPro" id="IPR032675">
    <property type="entry name" value="LRR_dom_sf"/>
</dbReference>
<dbReference type="PROSITE" id="PS50181">
    <property type="entry name" value="FBOX"/>
    <property type="match status" value="1"/>
</dbReference>
<gene>
    <name evidence="3" type="ORF">DVH24_023222</name>
</gene>
<feature type="compositionally biased region" description="Basic and acidic residues" evidence="1">
    <location>
        <begin position="1"/>
        <end position="11"/>
    </location>
</feature>
<proteinExistence type="predicted"/>
<evidence type="ECO:0000259" key="2">
    <source>
        <dbReference type="PROSITE" id="PS50181"/>
    </source>
</evidence>
<dbReference type="PANTHER" id="PTHR31900">
    <property type="entry name" value="F-BOX/RNI SUPERFAMILY PROTEIN-RELATED"/>
    <property type="match status" value="1"/>
</dbReference>
<protein>
    <recommendedName>
        <fullName evidence="2">F-box domain-containing protein</fullName>
    </recommendedName>
</protein>
<dbReference type="AlphaFoldDB" id="A0A498KMT4"/>
<dbReference type="Pfam" id="PF00646">
    <property type="entry name" value="F-box"/>
    <property type="match status" value="1"/>
</dbReference>
<sequence length="549" mass="61879">MEARAKGGRLSEEEELHTEGSSSNRISSLPDDILHHILSLLPVGSTAQTSVLSRQWNHLWASLPTLDFSDVKGGAVEFISKVLRHRHENSNLKVFRVKGYLSSSCLYSCIDRVVKYSVEELALDVSLTDKYFSGDAFGLPSLFKCDSLRSLTLATYKNPYYSPSIPKPHFGLLLSSNAVAKSGLHQLHTLSLTRVEFLDSALELDLFSASSLPSLEKLSITNCKGITHLKITCPNIKDVHIVRMFLSSLDISGMRLEHLEITHSFEVMVSGNRVKIFAPNLKTFWWQHNYGTEESFALSFPILRACHLACFSKVDDVTMAKPTINLLCGSSQVQKLCIYDSYLRLVFQNLYMFSCLLRGASIGCLFMQILSDIYFEGGLPYSFMNLKTLQIFIRIFNKDVIPGITCLFKSSPKLHTLSIYTMNAYLETYLPTWHNILLDDAGCTEEQFWESQAQILSHFLGHLKVVNIHDYSHRINENVIKFARFLLEHGRSLQEIILHSRHPSGKEKISSVLEGFPRASAGVKISVALATRAKFPDACDRAKLNFFAF</sequence>
<dbReference type="CDD" id="cd22160">
    <property type="entry name" value="F-box_AtFBL13-like"/>
    <property type="match status" value="1"/>
</dbReference>
<name>A0A498KMT4_MALDO</name>
<reference evidence="3 4" key="1">
    <citation type="submission" date="2018-10" db="EMBL/GenBank/DDBJ databases">
        <title>A high-quality apple genome assembly.</title>
        <authorList>
            <person name="Hu J."/>
        </authorList>
    </citation>
    <scope>NUCLEOTIDE SEQUENCE [LARGE SCALE GENOMIC DNA]</scope>
    <source>
        <strain evidence="4">cv. HFTH1</strain>
        <tissue evidence="3">Young leaf</tissue>
    </source>
</reference>
<dbReference type="InterPro" id="IPR050232">
    <property type="entry name" value="FBL13/AtMIF1-like"/>
</dbReference>
<accession>A0A498KMT4</accession>
<evidence type="ECO:0000313" key="3">
    <source>
        <dbReference type="EMBL" id="RXI09078.1"/>
    </source>
</evidence>
<organism evidence="3 4">
    <name type="scientific">Malus domestica</name>
    <name type="common">Apple</name>
    <name type="synonym">Pyrus malus</name>
    <dbReference type="NCBI Taxonomy" id="3750"/>
    <lineage>
        <taxon>Eukaryota</taxon>
        <taxon>Viridiplantae</taxon>
        <taxon>Streptophyta</taxon>
        <taxon>Embryophyta</taxon>
        <taxon>Tracheophyta</taxon>
        <taxon>Spermatophyta</taxon>
        <taxon>Magnoliopsida</taxon>
        <taxon>eudicotyledons</taxon>
        <taxon>Gunneridae</taxon>
        <taxon>Pentapetalae</taxon>
        <taxon>rosids</taxon>
        <taxon>fabids</taxon>
        <taxon>Rosales</taxon>
        <taxon>Rosaceae</taxon>
        <taxon>Amygdaloideae</taxon>
        <taxon>Maleae</taxon>
        <taxon>Malus</taxon>
    </lineage>
</organism>
<dbReference type="Pfam" id="PF08387">
    <property type="entry name" value="FBD"/>
    <property type="match status" value="1"/>
</dbReference>
<dbReference type="PANTHER" id="PTHR31900:SF30">
    <property type="entry name" value="SUPERFAMILY PROTEIN, PUTATIVE-RELATED"/>
    <property type="match status" value="1"/>
</dbReference>
<dbReference type="SUPFAM" id="SSF52058">
    <property type="entry name" value="L domain-like"/>
    <property type="match status" value="1"/>
</dbReference>
<evidence type="ECO:0000313" key="4">
    <source>
        <dbReference type="Proteomes" id="UP000290289"/>
    </source>
</evidence>
<dbReference type="SMART" id="SM00256">
    <property type="entry name" value="FBOX"/>
    <property type="match status" value="1"/>
</dbReference>
<feature type="region of interest" description="Disordered" evidence="1">
    <location>
        <begin position="1"/>
        <end position="27"/>
    </location>
</feature>
<dbReference type="SMART" id="SM00579">
    <property type="entry name" value="FBD"/>
    <property type="match status" value="1"/>
</dbReference>
<dbReference type="InterPro" id="IPR053781">
    <property type="entry name" value="F-box_AtFBL13-like"/>
</dbReference>
<dbReference type="InterPro" id="IPR036047">
    <property type="entry name" value="F-box-like_dom_sf"/>
</dbReference>
<feature type="domain" description="F-box" evidence="2">
    <location>
        <begin position="23"/>
        <end position="71"/>
    </location>
</feature>
<dbReference type="Gene3D" id="1.20.1280.50">
    <property type="match status" value="1"/>
</dbReference>
<keyword evidence="4" id="KW-1185">Reference proteome</keyword>